<evidence type="ECO:0000313" key="3">
    <source>
        <dbReference type="Proteomes" id="UP000518605"/>
    </source>
</evidence>
<dbReference type="AlphaFoldDB" id="A0A7W5GB45"/>
<proteinExistence type="predicted"/>
<dbReference type="RefSeq" id="WP_183566587.1">
    <property type="nucleotide sequence ID" value="NZ_CBCSLB010000013.1"/>
</dbReference>
<feature type="transmembrane region" description="Helical" evidence="1">
    <location>
        <begin position="6"/>
        <end position="23"/>
    </location>
</feature>
<evidence type="ECO:0000256" key="1">
    <source>
        <dbReference type="SAM" id="Phobius"/>
    </source>
</evidence>
<dbReference type="Proteomes" id="UP000518605">
    <property type="component" value="Unassembled WGS sequence"/>
</dbReference>
<accession>A0A7W5GB45</accession>
<name>A0A7W5GB45_9BACL</name>
<keyword evidence="1" id="KW-1133">Transmembrane helix</keyword>
<reference evidence="2 3" key="1">
    <citation type="submission" date="2020-08" db="EMBL/GenBank/DDBJ databases">
        <title>Genomic Encyclopedia of Type Strains, Phase III (KMG-III): the genomes of soil and plant-associated and newly described type strains.</title>
        <authorList>
            <person name="Whitman W."/>
        </authorList>
    </citation>
    <scope>NUCLEOTIDE SEQUENCE [LARGE SCALE GENOMIC DNA]</scope>
    <source>
        <strain evidence="2 3">CECT 8234</strain>
    </source>
</reference>
<evidence type="ECO:0000313" key="2">
    <source>
        <dbReference type="EMBL" id="MBB3153984.1"/>
    </source>
</evidence>
<keyword evidence="1" id="KW-0812">Transmembrane</keyword>
<gene>
    <name evidence="2" type="ORF">FHS16_004060</name>
</gene>
<comment type="caution">
    <text evidence="2">The sequence shown here is derived from an EMBL/GenBank/DDBJ whole genome shotgun (WGS) entry which is preliminary data.</text>
</comment>
<feature type="transmembrane region" description="Helical" evidence="1">
    <location>
        <begin position="73"/>
        <end position="91"/>
    </location>
</feature>
<dbReference type="EMBL" id="JACHXW010000013">
    <property type="protein sequence ID" value="MBB3153984.1"/>
    <property type="molecule type" value="Genomic_DNA"/>
</dbReference>
<evidence type="ECO:0008006" key="4">
    <source>
        <dbReference type="Google" id="ProtNLM"/>
    </source>
</evidence>
<organism evidence="2 3">
    <name type="scientific">Paenibacillus endophyticus</name>
    <dbReference type="NCBI Taxonomy" id="1294268"/>
    <lineage>
        <taxon>Bacteria</taxon>
        <taxon>Bacillati</taxon>
        <taxon>Bacillota</taxon>
        <taxon>Bacilli</taxon>
        <taxon>Bacillales</taxon>
        <taxon>Paenibacillaceae</taxon>
        <taxon>Paenibacillus</taxon>
    </lineage>
</organism>
<protein>
    <recommendedName>
        <fullName evidence="4">DUF2178 domain-containing protein</fullName>
    </recommendedName>
</protein>
<keyword evidence="3" id="KW-1185">Reference proteome</keyword>
<feature type="transmembrane region" description="Helical" evidence="1">
    <location>
        <begin position="43"/>
        <end position="61"/>
    </location>
</feature>
<sequence>MMTAIYIVMMMIVVMSLGAYIGFARNDGRDERGRTILAKSSQIAFIFILAGFVFQILYFQFAEPNPDHIKAAISVWMALIFGSNAVSIVILQRKM</sequence>
<keyword evidence="1" id="KW-0472">Membrane</keyword>